<keyword evidence="2" id="KW-0132">Cell division</keyword>
<evidence type="ECO:0000256" key="5">
    <source>
        <dbReference type="ARBA" id="ARBA00023306"/>
    </source>
</evidence>
<keyword evidence="5" id="KW-0131">Cell cycle</keyword>
<dbReference type="EMBL" id="KL596681">
    <property type="protein sequence ID" value="KER29277.1"/>
    <property type="molecule type" value="Genomic_DNA"/>
</dbReference>
<dbReference type="AlphaFoldDB" id="A0A074ZTY2"/>
<dbReference type="Gene3D" id="3.40.50.300">
    <property type="entry name" value="P-loop containing nucleotide triphosphate hydrolases"/>
    <property type="match status" value="1"/>
</dbReference>
<dbReference type="GO" id="GO:0008278">
    <property type="term" value="C:cohesin complex"/>
    <property type="evidence" value="ECO:0007669"/>
    <property type="project" value="TreeGrafter"/>
</dbReference>
<dbReference type="RefSeq" id="XP_009166929.1">
    <property type="nucleotide sequence ID" value="XM_009168665.1"/>
</dbReference>
<evidence type="ECO:0000256" key="2">
    <source>
        <dbReference type="ARBA" id="ARBA00022618"/>
    </source>
</evidence>
<keyword evidence="4" id="KW-0539">Nucleus</keyword>
<dbReference type="InterPro" id="IPR027417">
    <property type="entry name" value="P-loop_NTPase"/>
</dbReference>
<reference evidence="9 10" key="1">
    <citation type="submission" date="2013-11" db="EMBL/GenBank/DDBJ databases">
        <title>Opisthorchis viverrini - life in the bile duct.</title>
        <authorList>
            <person name="Young N.D."/>
            <person name="Nagarajan N."/>
            <person name="Lin S.J."/>
            <person name="Korhonen P.K."/>
            <person name="Jex A.R."/>
            <person name="Hall R.S."/>
            <person name="Safavi-Hemami H."/>
            <person name="Kaewkong W."/>
            <person name="Bertrand D."/>
            <person name="Gao S."/>
            <person name="Seet Q."/>
            <person name="Wongkham S."/>
            <person name="Teh B.T."/>
            <person name="Wongkham C."/>
            <person name="Intapan P.M."/>
            <person name="Maleewong W."/>
            <person name="Yang X."/>
            <person name="Hu M."/>
            <person name="Wang Z."/>
            <person name="Hofmann A."/>
            <person name="Sternberg P.W."/>
            <person name="Tan P."/>
            <person name="Wang J."/>
            <person name="Gasser R.B."/>
        </authorList>
    </citation>
    <scope>NUCLEOTIDE SEQUENCE [LARGE SCALE GENOMIC DNA]</scope>
</reference>
<dbReference type="STRING" id="6198.A0A074ZTY2"/>
<evidence type="ECO:0000256" key="3">
    <source>
        <dbReference type="ARBA" id="ARBA00022776"/>
    </source>
</evidence>
<evidence type="ECO:0000313" key="10">
    <source>
        <dbReference type="Proteomes" id="UP000054324"/>
    </source>
</evidence>
<evidence type="ECO:0000256" key="4">
    <source>
        <dbReference type="ARBA" id="ARBA00023242"/>
    </source>
</evidence>
<dbReference type="GeneID" id="20318216"/>
<dbReference type="Proteomes" id="UP000054324">
    <property type="component" value="Unassembled WGS sequence"/>
</dbReference>
<evidence type="ECO:0000256" key="1">
    <source>
        <dbReference type="ARBA" id="ARBA00004123"/>
    </source>
</evidence>
<name>A0A074ZTY2_OPIVI</name>
<feature type="coiled-coil region" evidence="6">
    <location>
        <begin position="262"/>
        <end position="331"/>
    </location>
</feature>
<keyword evidence="3" id="KW-0498">Mitosis</keyword>
<organism evidence="9 10">
    <name type="scientific">Opisthorchis viverrini</name>
    <name type="common">Southeast Asian liver fluke</name>
    <dbReference type="NCBI Taxonomy" id="6198"/>
    <lineage>
        <taxon>Eukaryota</taxon>
        <taxon>Metazoa</taxon>
        <taxon>Spiralia</taxon>
        <taxon>Lophotrochozoa</taxon>
        <taxon>Platyhelminthes</taxon>
        <taxon>Trematoda</taxon>
        <taxon>Digenea</taxon>
        <taxon>Opisthorchiida</taxon>
        <taxon>Opisthorchiata</taxon>
        <taxon>Opisthorchiidae</taxon>
        <taxon>Opisthorchis</taxon>
    </lineage>
</organism>
<keyword evidence="6" id="KW-0175">Coiled coil</keyword>
<comment type="subcellular location">
    <subcellularLocation>
        <location evidence="1">Nucleus</location>
    </subcellularLocation>
</comment>
<accession>A0A074ZTY2</accession>
<dbReference type="CTD" id="20318216"/>
<feature type="coiled-coil region" evidence="6">
    <location>
        <begin position="1"/>
        <end position="42"/>
    </location>
</feature>
<dbReference type="Pfam" id="PF02463">
    <property type="entry name" value="SMC_N"/>
    <property type="match status" value="1"/>
</dbReference>
<dbReference type="InterPro" id="IPR003395">
    <property type="entry name" value="RecF/RecN/SMC_N"/>
</dbReference>
<dbReference type="PANTHER" id="PTHR18937">
    <property type="entry name" value="STRUCTURAL MAINTENANCE OF CHROMOSOMES SMC FAMILY MEMBER"/>
    <property type="match status" value="1"/>
</dbReference>
<dbReference type="GO" id="GO:0007062">
    <property type="term" value="P:sister chromatid cohesion"/>
    <property type="evidence" value="ECO:0007669"/>
    <property type="project" value="TreeGrafter"/>
</dbReference>
<gene>
    <name evidence="9" type="ORF">T265_04030</name>
</gene>
<dbReference type="KEGG" id="ovi:T265_04030"/>
<evidence type="ECO:0000259" key="8">
    <source>
        <dbReference type="Pfam" id="PF02463"/>
    </source>
</evidence>
<dbReference type="GO" id="GO:0051301">
    <property type="term" value="P:cell division"/>
    <property type="evidence" value="ECO:0007669"/>
    <property type="project" value="UniProtKB-KW"/>
</dbReference>
<dbReference type="SUPFAM" id="SSF52540">
    <property type="entry name" value="P-loop containing nucleoside triphosphate hydrolases"/>
    <property type="match status" value="1"/>
</dbReference>
<keyword evidence="10" id="KW-1185">Reference proteome</keyword>
<evidence type="ECO:0000256" key="7">
    <source>
        <dbReference type="SAM" id="MobiDB-lite"/>
    </source>
</evidence>
<dbReference type="OrthoDB" id="413649at2759"/>
<feature type="domain" description="RecF/RecN/SMC N-terminal" evidence="8">
    <location>
        <begin position="107"/>
        <end position="471"/>
    </location>
</feature>
<protein>
    <recommendedName>
        <fullName evidence="8">RecF/RecN/SMC N-terminal domain-containing protein</fullName>
    </recommendedName>
</protein>
<feature type="region of interest" description="Disordered" evidence="7">
    <location>
        <begin position="169"/>
        <end position="189"/>
    </location>
</feature>
<proteinExistence type="predicted"/>
<evidence type="ECO:0000313" key="9">
    <source>
        <dbReference type="EMBL" id="KER29277.1"/>
    </source>
</evidence>
<evidence type="ECO:0000256" key="6">
    <source>
        <dbReference type="SAM" id="Coils"/>
    </source>
</evidence>
<sequence>MTQIARELEEVEERLARCQTKMQELQISVNAEKAKMDTVEDTVFHDFCVQIGVDNIRQYEDRELRVARERDRKRLEFTNQLQRINNQLDYERSRDTEGAVKRWEETVAAEKIEMDKCKKQEKKVKEEMEQEERRKTELESRLGDLKLRAEELDMELSEVKRRLVAKQRDIQKQQKELNQSEARLESRRAERHSLLQSAKMEDLEIPLKPGASPIAELESQLSADPESLDPSSEEMARIYELEARLPIDFKRLEKPLRQLSDDKDISRKAEELQNQVDSMLNNLSRIQAPNLRAGDKLGSVEERLRSTEAEFEDTRRRAKRAKARFERVRRLRYNAFMNCFLSITDNIDPIYKSLSRNPGAQASLLPTNAEEPYLEEIQFQCVAPGKRFQQMDSLSGGEKTIAALALLFAMHRYNPSPFFVLDEIDAALDNTNIGKVASFIREYATQRAQIIVISLKEEFYSRADSLIGIYPDIENNCLVSRVLSFDISKYIDTGEQ</sequence>
<dbReference type="GO" id="GO:0005634">
    <property type="term" value="C:nucleus"/>
    <property type="evidence" value="ECO:0007669"/>
    <property type="project" value="UniProtKB-SubCell"/>
</dbReference>
<dbReference type="GO" id="GO:0003677">
    <property type="term" value="F:DNA binding"/>
    <property type="evidence" value="ECO:0007669"/>
    <property type="project" value="TreeGrafter"/>
</dbReference>
<dbReference type="PANTHER" id="PTHR18937:SF12">
    <property type="entry name" value="STRUCTURAL MAINTENANCE OF CHROMOSOMES PROTEIN"/>
    <property type="match status" value="1"/>
</dbReference>